<gene>
    <name evidence="1" type="ORF">K3G42_010169</name>
</gene>
<protein>
    <submittedName>
        <fullName evidence="1">Uncharacterized protein</fullName>
    </submittedName>
</protein>
<sequence>MKTSSVGAQFHRELCEECHLHAALPRPASTFEQVSKGSAEAMEALLTCLLSVWVVWEALGSTVHLHKANNQDGRCIYSFSVPSANEASCPSLDETVTAIQALQRESNAQRVELESARARLSLLENRVDQLHGSQVARGSSLSVMGLLRREVDSLKREQAQRDTQVSKLESTISNLLQDKSGLEEAKRQLEDEKNELVRRLENSIQEVAQLRTRQCAETREGPSRDSLQGSQEVSKWDIESLDYQEVKSELTEVPASHLFPENPSSSLPSSIEAADTGCGMLVWVGEPGTLRKAETIAGKYGVWMRDPEPVTPYTHETTWRVDTVGTDVRQVFEYENEDQFIKGYPSKVHVLPRSMESTGAVVYRGSLYFQRRKSRILAKYDLKTEVVVVQKELRNAGYHGQFPYSWGGYTDIDLAVDEKGLWVIYSTLEAKGAMLLSKLEPETLEIEQTWQTNIRKQSVANSFMICGSLYTINSYSSPEASVNFVYHTSTGTSVPLNIRFQNRYRYSSMVDYNPAEKKLFAWDNFNMVAYDVKLSSI</sequence>
<accession>A0ACB8F2Y3</accession>
<dbReference type="Proteomes" id="UP000827872">
    <property type="component" value="Linkage Group LG05"/>
</dbReference>
<name>A0ACB8F2Y3_9SAUR</name>
<evidence type="ECO:0000313" key="1">
    <source>
        <dbReference type="EMBL" id="KAH7999415.1"/>
    </source>
</evidence>
<keyword evidence="2" id="KW-1185">Reference proteome</keyword>
<dbReference type="EMBL" id="CM037618">
    <property type="protein sequence ID" value="KAH7999415.1"/>
    <property type="molecule type" value="Genomic_DNA"/>
</dbReference>
<proteinExistence type="predicted"/>
<evidence type="ECO:0000313" key="2">
    <source>
        <dbReference type="Proteomes" id="UP000827872"/>
    </source>
</evidence>
<organism evidence="1 2">
    <name type="scientific">Sphaerodactylus townsendi</name>
    <dbReference type="NCBI Taxonomy" id="933632"/>
    <lineage>
        <taxon>Eukaryota</taxon>
        <taxon>Metazoa</taxon>
        <taxon>Chordata</taxon>
        <taxon>Craniata</taxon>
        <taxon>Vertebrata</taxon>
        <taxon>Euteleostomi</taxon>
        <taxon>Lepidosauria</taxon>
        <taxon>Squamata</taxon>
        <taxon>Bifurcata</taxon>
        <taxon>Gekkota</taxon>
        <taxon>Sphaerodactylidae</taxon>
        <taxon>Sphaerodactylus</taxon>
    </lineage>
</organism>
<reference evidence="1" key="1">
    <citation type="submission" date="2021-08" db="EMBL/GenBank/DDBJ databases">
        <title>The first chromosome-level gecko genome reveals the dynamic sex chromosomes of Neotropical dwarf geckos (Sphaerodactylidae: Sphaerodactylus).</title>
        <authorList>
            <person name="Pinto B.J."/>
            <person name="Keating S.E."/>
            <person name="Gamble T."/>
        </authorList>
    </citation>
    <scope>NUCLEOTIDE SEQUENCE</scope>
    <source>
        <strain evidence="1">TG3544</strain>
    </source>
</reference>
<comment type="caution">
    <text evidence="1">The sequence shown here is derived from an EMBL/GenBank/DDBJ whole genome shotgun (WGS) entry which is preliminary data.</text>
</comment>